<name>A0ABV8CTV7_9STRE</name>
<keyword evidence="3" id="KW-1185">Reference proteome</keyword>
<sequence>MTDITIYHNQSCSKSNKVLELIEEAGYDLRVVNYLENVPTVDDLKNLGLPAQDLIRKTDKLYRELNLPAELTDQAIYETLVQYPSLIQRPIVTTAKGSLICRPPERVWELMTS</sequence>
<dbReference type="InterPro" id="IPR036249">
    <property type="entry name" value="Thioredoxin-like_sf"/>
</dbReference>
<comment type="similarity">
    <text evidence="1">Belongs to the ArsC family.</text>
</comment>
<evidence type="ECO:0000313" key="2">
    <source>
        <dbReference type="EMBL" id="MFC3927422.1"/>
    </source>
</evidence>
<dbReference type="PROSITE" id="PS51353">
    <property type="entry name" value="ARSC"/>
    <property type="match status" value="1"/>
</dbReference>
<comment type="caution">
    <text evidence="2">The sequence shown here is derived from an EMBL/GenBank/DDBJ whole genome shotgun (WGS) entry which is preliminary data.</text>
</comment>
<dbReference type="EMBL" id="JBHRZV010000011">
    <property type="protein sequence ID" value="MFC3927422.1"/>
    <property type="molecule type" value="Genomic_DNA"/>
</dbReference>
<dbReference type="SUPFAM" id="SSF52833">
    <property type="entry name" value="Thioredoxin-like"/>
    <property type="match status" value="1"/>
</dbReference>
<dbReference type="PANTHER" id="PTHR30041">
    <property type="entry name" value="ARSENATE REDUCTASE"/>
    <property type="match status" value="1"/>
</dbReference>
<gene>
    <name evidence="2" type="ORF">ACFORF_02080</name>
</gene>
<accession>A0ABV8CTV7</accession>
<reference evidence="3" key="1">
    <citation type="journal article" date="2019" name="Int. J. Syst. Evol. Microbiol.">
        <title>The Global Catalogue of Microorganisms (GCM) 10K type strain sequencing project: providing services to taxonomists for standard genome sequencing and annotation.</title>
        <authorList>
            <consortium name="The Broad Institute Genomics Platform"/>
            <consortium name="The Broad Institute Genome Sequencing Center for Infectious Disease"/>
            <person name="Wu L."/>
            <person name="Ma J."/>
        </authorList>
    </citation>
    <scope>NUCLEOTIDE SEQUENCE [LARGE SCALE GENOMIC DNA]</scope>
    <source>
        <strain evidence="3">CCUG 67170</strain>
    </source>
</reference>
<dbReference type="Proteomes" id="UP001595807">
    <property type="component" value="Unassembled WGS sequence"/>
</dbReference>
<evidence type="ECO:0000313" key="3">
    <source>
        <dbReference type="Proteomes" id="UP001595807"/>
    </source>
</evidence>
<organism evidence="2 3">
    <name type="scientific">Streptococcus caprae</name>
    <dbReference type="NCBI Taxonomy" id="1640501"/>
    <lineage>
        <taxon>Bacteria</taxon>
        <taxon>Bacillati</taxon>
        <taxon>Bacillota</taxon>
        <taxon>Bacilli</taxon>
        <taxon>Lactobacillales</taxon>
        <taxon>Streptococcaceae</taxon>
        <taxon>Streptococcus</taxon>
    </lineage>
</organism>
<proteinExistence type="inferred from homology"/>
<dbReference type="PANTHER" id="PTHR30041:SF4">
    <property type="entry name" value="ARSENATE REDUCTASE"/>
    <property type="match status" value="1"/>
</dbReference>
<dbReference type="Pfam" id="PF03960">
    <property type="entry name" value="ArsC"/>
    <property type="match status" value="1"/>
</dbReference>
<dbReference type="InterPro" id="IPR006660">
    <property type="entry name" value="Arsenate_reductase-like"/>
</dbReference>
<protein>
    <submittedName>
        <fullName evidence="2">ArsC/Spx/MgsR family protein</fullName>
    </submittedName>
</protein>
<dbReference type="Gene3D" id="3.40.30.10">
    <property type="entry name" value="Glutaredoxin"/>
    <property type="match status" value="1"/>
</dbReference>
<evidence type="ECO:0000256" key="1">
    <source>
        <dbReference type="PROSITE-ProRule" id="PRU01282"/>
    </source>
</evidence>
<dbReference type="RefSeq" id="WP_380424959.1">
    <property type="nucleotide sequence ID" value="NZ_JBHRZV010000011.1"/>
</dbReference>